<accession>A0A7G9TCJ4</accession>
<proteinExistence type="inferred from homology"/>
<keyword evidence="4" id="KW-1133">Transmembrane helix</keyword>
<protein>
    <submittedName>
        <fullName evidence="5">Pilin</fullName>
    </submittedName>
</protein>
<dbReference type="GO" id="GO:0044096">
    <property type="term" value="C:type IV pilus"/>
    <property type="evidence" value="ECO:0007669"/>
    <property type="project" value="TreeGrafter"/>
</dbReference>
<keyword evidence="2" id="KW-0488">Methylation</keyword>
<feature type="transmembrane region" description="Helical" evidence="4">
    <location>
        <begin position="7"/>
        <end position="31"/>
    </location>
</feature>
<dbReference type="Pfam" id="PF07963">
    <property type="entry name" value="N_methyl"/>
    <property type="match status" value="1"/>
</dbReference>
<reference evidence="5 6" key="1">
    <citation type="submission" date="2020-08" db="EMBL/GenBank/DDBJ databases">
        <title>Streptomycin Non-resistant strain, P. mexicana.</title>
        <authorList>
            <person name="Ganesh-Kumar S."/>
            <person name="Zhe T."/>
            <person name="Yu Z."/>
            <person name="Min Y."/>
        </authorList>
    </citation>
    <scope>NUCLEOTIDE SEQUENCE [LARGE SCALE GENOMIC DNA]</scope>
    <source>
        <strain evidence="5 6">GTZY2</strain>
    </source>
</reference>
<comment type="similarity">
    <text evidence="1 3">Belongs to the N-Me-Phe pilin family.</text>
</comment>
<dbReference type="AlphaFoldDB" id="A0A7G9TCJ4"/>
<dbReference type="GeneID" id="81472958"/>
<evidence type="ECO:0000313" key="6">
    <source>
        <dbReference type="Proteomes" id="UP000515838"/>
    </source>
</evidence>
<name>A0A7G9TCJ4_PSEMX</name>
<dbReference type="Proteomes" id="UP000515838">
    <property type="component" value="Chromosome"/>
</dbReference>
<keyword evidence="3" id="KW-0281">Fimbrium</keyword>
<evidence type="ECO:0000256" key="3">
    <source>
        <dbReference type="RuleBase" id="RU000389"/>
    </source>
</evidence>
<dbReference type="GO" id="GO:0043107">
    <property type="term" value="P:type IV pilus-dependent motility"/>
    <property type="evidence" value="ECO:0007669"/>
    <property type="project" value="TreeGrafter"/>
</dbReference>
<organism evidence="5 6">
    <name type="scientific">Pseudoxanthomonas mexicana</name>
    <dbReference type="NCBI Taxonomy" id="128785"/>
    <lineage>
        <taxon>Bacteria</taxon>
        <taxon>Pseudomonadati</taxon>
        <taxon>Pseudomonadota</taxon>
        <taxon>Gammaproteobacteria</taxon>
        <taxon>Lysobacterales</taxon>
        <taxon>Lysobacteraceae</taxon>
        <taxon>Pseudoxanthomonas</taxon>
    </lineage>
</organism>
<evidence type="ECO:0000256" key="4">
    <source>
        <dbReference type="SAM" id="Phobius"/>
    </source>
</evidence>
<dbReference type="NCBIfam" id="TIGR02532">
    <property type="entry name" value="IV_pilin_GFxxxE"/>
    <property type="match status" value="1"/>
</dbReference>
<dbReference type="InterPro" id="IPR001082">
    <property type="entry name" value="Pilin"/>
</dbReference>
<dbReference type="GO" id="GO:0007155">
    <property type="term" value="P:cell adhesion"/>
    <property type="evidence" value="ECO:0007669"/>
    <property type="project" value="InterPro"/>
</dbReference>
<dbReference type="RefSeq" id="WP_187573329.1">
    <property type="nucleotide sequence ID" value="NZ_CP060731.1"/>
</dbReference>
<evidence type="ECO:0000313" key="5">
    <source>
        <dbReference type="EMBL" id="QNN77819.1"/>
    </source>
</evidence>
<dbReference type="InterPro" id="IPR045584">
    <property type="entry name" value="Pilin-like"/>
</dbReference>
<keyword evidence="4" id="KW-0472">Membrane</keyword>
<dbReference type="Gene3D" id="3.30.700.10">
    <property type="entry name" value="Glycoprotein, Type 4 Pilin"/>
    <property type="match status" value="1"/>
</dbReference>
<evidence type="ECO:0000256" key="2">
    <source>
        <dbReference type="ARBA" id="ARBA00022481"/>
    </source>
</evidence>
<dbReference type="PANTHER" id="PTHR30093:SF34">
    <property type="entry name" value="PREPILIN PEPTIDASE-DEPENDENT PROTEIN D"/>
    <property type="match status" value="1"/>
</dbReference>
<evidence type="ECO:0000256" key="1">
    <source>
        <dbReference type="ARBA" id="ARBA00005233"/>
    </source>
</evidence>
<gene>
    <name evidence="5" type="ORF">IAE60_18355</name>
</gene>
<dbReference type="InterPro" id="IPR012902">
    <property type="entry name" value="N_methyl_site"/>
</dbReference>
<dbReference type="EMBL" id="CP060731">
    <property type="protein sequence ID" value="QNN77819.1"/>
    <property type="molecule type" value="Genomic_DNA"/>
</dbReference>
<dbReference type="SUPFAM" id="SSF54523">
    <property type="entry name" value="Pili subunits"/>
    <property type="match status" value="1"/>
</dbReference>
<dbReference type="Pfam" id="PF00114">
    <property type="entry name" value="Pilin"/>
    <property type="match status" value="1"/>
</dbReference>
<dbReference type="PROSITE" id="PS00409">
    <property type="entry name" value="PROKAR_NTER_METHYL"/>
    <property type="match status" value="1"/>
</dbReference>
<dbReference type="PANTHER" id="PTHR30093">
    <property type="entry name" value="GENERAL SECRETION PATHWAY PROTEIN G"/>
    <property type="match status" value="1"/>
</dbReference>
<sequence>MKKNMQGFTLIELMIVIAILGILLAIAIPAYQDYLARARAAEGLNMAAPAKLAVSEAVLGSANGTTLPADANAAGYNPATSTYVQSIAIANGIITITTQSTGCPGTSPVFTLTPTVSTGKVQWTCTSSNDACSPASCR</sequence>
<keyword evidence="4" id="KW-0812">Transmembrane</keyword>